<reference evidence="1" key="2">
    <citation type="submission" date="2020-06" db="EMBL/GenBank/DDBJ databases">
        <title>Helianthus annuus Genome sequencing and assembly Release 2.</title>
        <authorList>
            <person name="Gouzy J."/>
            <person name="Langlade N."/>
            <person name="Munos S."/>
        </authorList>
    </citation>
    <scope>NUCLEOTIDE SEQUENCE</scope>
    <source>
        <tissue evidence="1">Leaves</tissue>
    </source>
</reference>
<accession>A0A9K3EE83</accession>
<evidence type="ECO:0000313" key="1">
    <source>
        <dbReference type="EMBL" id="KAF5772290.1"/>
    </source>
</evidence>
<organism evidence="1 2">
    <name type="scientific">Helianthus annuus</name>
    <name type="common">Common sunflower</name>
    <dbReference type="NCBI Taxonomy" id="4232"/>
    <lineage>
        <taxon>Eukaryota</taxon>
        <taxon>Viridiplantae</taxon>
        <taxon>Streptophyta</taxon>
        <taxon>Embryophyta</taxon>
        <taxon>Tracheophyta</taxon>
        <taxon>Spermatophyta</taxon>
        <taxon>Magnoliopsida</taxon>
        <taxon>eudicotyledons</taxon>
        <taxon>Gunneridae</taxon>
        <taxon>Pentapetalae</taxon>
        <taxon>asterids</taxon>
        <taxon>campanulids</taxon>
        <taxon>Asterales</taxon>
        <taxon>Asteraceae</taxon>
        <taxon>Asteroideae</taxon>
        <taxon>Heliantheae alliance</taxon>
        <taxon>Heliantheae</taxon>
        <taxon>Helianthus</taxon>
    </lineage>
</organism>
<evidence type="ECO:0000313" key="2">
    <source>
        <dbReference type="Proteomes" id="UP000215914"/>
    </source>
</evidence>
<comment type="caution">
    <text evidence="1">The sequence shown here is derived from an EMBL/GenBank/DDBJ whole genome shotgun (WGS) entry which is preliminary data.</text>
</comment>
<gene>
    <name evidence="1" type="ORF">HanXRQr2_Chr13g0575121</name>
</gene>
<dbReference type="AlphaFoldDB" id="A0A9K3EE83"/>
<reference evidence="1" key="1">
    <citation type="journal article" date="2017" name="Nature">
        <title>The sunflower genome provides insights into oil metabolism, flowering and Asterid evolution.</title>
        <authorList>
            <person name="Badouin H."/>
            <person name="Gouzy J."/>
            <person name="Grassa C.J."/>
            <person name="Murat F."/>
            <person name="Staton S.E."/>
            <person name="Cottret L."/>
            <person name="Lelandais-Briere C."/>
            <person name="Owens G.L."/>
            <person name="Carrere S."/>
            <person name="Mayjonade B."/>
            <person name="Legrand L."/>
            <person name="Gill N."/>
            <person name="Kane N.C."/>
            <person name="Bowers J.E."/>
            <person name="Hubner S."/>
            <person name="Bellec A."/>
            <person name="Berard A."/>
            <person name="Berges H."/>
            <person name="Blanchet N."/>
            <person name="Boniface M.C."/>
            <person name="Brunel D."/>
            <person name="Catrice O."/>
            <person name="Chaidir N."/>
            <person name="Claudel C."/>
            <person name="Donnadieu C."/>
            <person name="Faraut T."/>
            <person name="Fievet G."/>
            <person name="Helmstetter N."/>
            <person name="King M."/>
            <person name="Knapp S.J."/>
            <person name="Lai Z."/>
            <person name="Le Paslier M.C."/>
            <person name="Lippi Y."/>
            <person name="Lorenzon L."/>
            <person name="Mandel J.R."/>
            <person name="Marage G."/>
            <person name="Marchand G."/>
            <person name="Marquand E."/>
            <person name="Bret-Mestries E."/>
            <person name="Morien E."/>
            <person name="Nambeesan S."/>
            <person name="Nguyen T."/>
            <person name="Pegot-Espagnet P."/>
            <person name="Pouilly N."/>
            <person name="Raftis F."/>
            <person name="Sallet E."/>
            <person name="Schiex T."/>
            <person name="Thomas J."/>
            <person name="Vandecasteele C."/>
            <person name="Vares D."/>
            <person name="Vear F."/>
            <person name="Vautrin S."/>
            <person name="Crespi M."/>
            <person name="Mangin B."/>
            <person name="Burke J.M."/>
            <person name="Salse J."/>
            <person name="Munos S."/>
            <person name="Vincourt P."/>
            <person name="Rieseberg L.H."/>
            <person name="Langlade N.B."/>
        </authorList>
    </citation>
    <scope>NUCLEOTIDE SEQUENCE</scope>
    <source>
        <tissue evidence="1">Leaves</tissue>
    </source>
</reference>
<sequence length="58" mass="6776">MYVHSSLNVHKLVVPLAFNKYNQCVTGLIKEGDKKVNEKKKGKKKKHNSLWSYVKLYI</sequence>
<keyword evidence="2" id="KW-1185">Reference proteome</keyword>
<dbReference type="Gramene" id="mRNA:HanXRQr2_Chr13g0575121">
    <property type="protein sequence ID" value="CDS:HanXRQr2_Chr13g0575121.1"/>
    <property type="gene ID" value="HanXRQr2_Chr13g0575121"/>
</dbReference>
<name>A0A9K3EE83_HELAN</name>
<protein>
    <submittedName>
        <fullName evidence="1">Uncharacterized protein</fullName>
    </submittedName>
</protein>
<dbReference type="Proteomes" id="UP000215914">
    <property type="component" value="Unassembled WGS sequence"/>
</dbReference>
<dbReference type="EMBL" id="MNCJ02000328">
    <property type="protein sequence ID" value="KAF5772290.1"/>
    <property type="molecule type" value="Genomic_DNA"/>
</dbReference>
<proteinExistence type="predicted"/>